<gene>
    <name evidence="2" type="ORF">PLEOSDRAFT_1066920</name>
</gene>
<dbReference type="STRING" id="1137138.A0A067NDI6"/>
<dbReference type="VEuPathDB" id="FungiDB:PLEOSDRAFT_1066920"/>
<dbReference type="OrthoDB" id="3181259at2759"/>
<dbReference type="Gene3D" id="1.20.1280.50">
    <property type="match status" value="1"/>
</dbReference>
<accession>A0A067NDI6</accession>
<protein>
    <recommendedName>
        <fullName evidence="1">F-box domain-containing protein</fullName>
    </recommendedName>
</protein>
<proteinExistence type="predicted"/>
<reference evidence="3" key="1">
    <citation type="journal article" date="2014" name="Proc. Natl. Acad. Sci. U.S.A.">
        <title>Extensive sampling of basidiomycete genomes demonstrates inadequacy of the white-rot/brown-rot paradigm for wood decay fungi.</title>
        <authorList>
            <person name="Riley R."/>
            <person name="Salamov A.A."/>
            <person name="Brown D.W."/>
            <person name="Nagy L.G."/>
            <person name="Floudas D."/>
            <person name="Held B.W."/>
            <person name="Levasseur A."/>
            <person name="Lombard V."/>
            <person name="Morin E."/>
            <person name="Otillar R."/>
            <person name="Lindquist E.A."/>
            <person name="Sun H."/>
            <person name="LaButti K.M."/>
            <person name="Schmutz J."/>
            <person name="Jabbour D."/>
            <person name="Luo H."/>
            <person name="Baker S.E."/>
            <person name="Pisabarro A.G."/>
            <person name="Walton J.D."/>
            <person name="Blanchette R.A."/>
            <person name="Henrissat B."/>
            <person name="Martin F."/>
            <person name="Cullen D."/>
            <person name="Hibbett D.S."/>
            <person name="Grigoriev I.V."/>
        </authorList>
    </citation>
    <scope>NUCLEOTIDE SEQUENCE [LARGE SCALE GENOMIC DNA]</scope>
    <source>
        <strain evidence="3">PC15</strain>
    </source>
</reference>
<dbReference type="Proteomes" id="UP000027073">
    <property type="component" value="Unassembled WGS sequence"/>
</dbReference>
<dbReference type="InterPro" id="IPR036047">
    <property type="entry name" value="F-box-like_dom_sf"/>
</dbReference>
<evidence type="ECO:0000313" key="2">
    <source>
        <dbReference type="EMBL" id="KDQ25894.1"/>
    </source>
</evidence>
<dbReference type="PANTHER" id="PTHR38926">
    <property type="entry name" value="F-BOX DOMAIN CONTAINING PROTEIN, EXPRESSED"/>
    <property type="match status" value="1"/>
</dbReference>
<evidence type="ECO:0000313" key="3">
    <source>
        <dbReference type="Proteomes" id="UP000027073"/>
    </source>
</evidence>
<sequence>MPTLTGRSQRRGDRTMTRSFFDAVRKGIFARSSRVNHSESQYAAPYNRAHFIHFLPTELLAHIFIAGAEVDDMFAMNISQVCHAWRSLALHTPKLWRRICLSPYETLWRTWIYRARSCSLDVQLLPYYTSRPGHRLLQRSDYNLVQWYMRSISRLIPRWRSLEIVFATYSPFLWNAALSECCAYTSRVHAPLLEEMHLIYPANDDSKEYWLFNGVAPNLRRVTVDGIRLSWAPSLYANLTYLDYTHHRFSAGWSAVHEVLSILHVSHHLTSLKIMFHWSGADPCVCRPPNPIPRLSLAQLETLQINNDGPDIPSELLALMRFITFPSLKSLYLADLSESPNRFHNLSHFFAAFRLPRKLHSIRLEHGWYDQDLAARIIRSMPWLSRHLYTHRRRRQDSKRHYH</sequence>
<dbReference type="Pfam" id="PF12937">
    <property type="entry name" value="F-box-like"/>
    <property type="match status" value="1"/>
</dbReference>
<dbReference type="PANTHER" id="PTHR38926:SF5">
    <property type="entry name" value="F-BOX AND LEUCINE-RICH REPEAT PROTEIN 6"/>
    <property type="match status" value="1"/>
</dbReference>
<evidence type="ECO:0000259" key="1">
    <source>
        <dbReference type="Pfam" id="PF12937"/>
    </source>
</evidence>
<dbReference type="InParanoid" id="A0A067NDI6"/>
<dbReference type="HOGENOM" id="CLU_039202_0_0_1"/>
<name>A0A067NDI6_PLEO1</name>
<dbReference type="AlphaFoldDB" id="A0A067NDI6"/>
<organism evidence="2 3">
    <name type="scientific">Pleurotus ostreatus (strain PC15)</name>
    <name type="common">Oyster mushroom</name>
    <dbReference type="NCBI Taxonomy" id="1137138"/>
    <lineage>
        <taxon>Eukaryota</taxon>
        <taxon>Fungi</taxon>
        <taxon>Dikarya</taxon>
        <taxon>Basidiomycota</taxon>
        <taxon>Agaricomycotina</taxon>
        <taxon>Agaricomycetes</taxon>
        <taxon>Agaricomycetidae</taxon>
        <taxon>Agaricales</taxon>
        <taxon>Pleurotineae</taxon>
        <taxon>Pleurotaceae</taxon>
        <taxon>Pleurotus</taxon>
    </lineage>
</organism>
<dbReference type="SUPFAM" id="SSF81383">
    <property type="entry name" value="F-box domain"/>
    <property type="match status" value="1"/>
</dbReference>
<feature type="domain" description="F-box" evidence="1">
    <location>
        <begin position="54"/>
        <end position="102"/>
    </location>
</feature>
<dbReference type="InterPro" id="IPR032675">
    <property type="entry name" value="LRR_dom_sf"/>
</dbReference>
<dbReference type="Gene3D" id="3.80.10.10">
    <property type="entry name" value="Ribonuclease Inhibitor"/>
    <property type="match status" value="1"/>
</dbReference>
<dbReference type="InterPro" id="IPR001810">
    <property type="entry name" value="F-box_dom"/>
</dbReference>
<dbReference type="EMBL" id="KL198010">
    <property type="protein sequence ID" value="KDQ25894.1"/>
    <property type="molecule type" value="Genomic_DNA"/>
</dbReference>